<dbReference type="WBParaSite" id="scf7180000423061.g10153">
    <property type="protein sequence ID" value="scf7180000423061.g10153"/>
    <property type="gene ID" value="scf7180000423061.g10153"/>
</dbReference>
<dbReference type="InterPro" id="IPR027267">
    <property type="entry name" value="AH/BAR_dom_sf"/>
</dbReference>
<dbReference type="InterPro" id="IPR051627">
    <property type="entry name" value="SLIT-ROBO_RhoGAP"/>
</dbReference>
<dbReference type="FunFam" id="1.10.555.10:FF:000112">
    <property type="entry name" value="SLIT-ROBO Rho GTPase-activating protein 3"/>
    <property type="match status" value="1"/>
</dbReference>
<sequence length="1259" mass="144591">MTYRKVSQQDLQHQSREIRSQLFEQIKCLEQRSNDKVAIFQEINDFLKKRAELDLQYSKELDKLVKSVMMRHKAERQRRPNWSIYSICNLWQQIVDDAKDEAKQRSIIADVCANYIIPGINNKCNSLQKMSKKCRDIALLAAGEVMRVLNELSLAMRTYHNCYNEFSVLSAKLHNAEEQKRKIMEANSSLRKQNSIQKTYEKRNEKHEIARQKCMRARNEYLLCIDAANSSLYKYFADDCEDLGLDCWLRMILQNLIAARKSACQSEMNALANLSGFRDSLQSRDDKQRFFESSNQTFMLPKRFDFKCEQSETIFEISTNDLREEFKQRHNQIRKRLEILRMESEGSWQKLVEMEKKMQELLAVSTIVEINEFGISDKRPSTELVEQELSNIFESYLQSFTFFLLNANLISRLEARANGINNGLKCRNLNVASSKQNISDGDRLNGNSSEKKSDTDGSEIETIIHQRPKRRIGSQTSTECQFSSPWTLRPKLFGGSLEQYTDGTGEQIPVVVVSCIRALSLFALQHQGVFRISGSQIEINRMREAFENGEDPLKDVKSATDTNSIAGLLKLYFRELKEPLFPFYLFDLLTDCAKYHKISDFIAQIRPLISKLPRSSYILLRFLFAFLKHLSEFSDENMMDTYNLAICFGPTLLPIPEGKDQVIYQNSVNEVIKNLIVHCNEIFDEKLPGPKYEKYNLNSGLDTPADTELELFVDDESGIDGLDGDGKQWSCGSVEASLFPYNYKTPQNIVPFLGRPIQLPNFCEQPQFGETINERELNFLNSEDFNQTGCITSPSAKNRATSREQKLTATGRREIQPEKFTDDFYNKYSLEVGRSMDHEETSSSNIVMGTENVRNYPHNKLYSSIDKSTKTTASSNVSNTEELEVNDPTRFLSFYNPKTFPNENVKSHKSRQIGTNKGQMPSAIAIEGGRQCNKIDDLLNKLALQSNEKEGFFLLLHMKMPSADRLSKSYAIVKLRARENGSVISKTITKLKKPLNLQIRSLKVDGLPLTRDGPHSSSVDKIIEQIEMATQSLGNEMEKQFKLNPIETAPNEDQDLPDNLNVHNTELNDKYENMLRRYDLIQQQIKAVNIKCKEERAKRLKLSEEMDQKYNYVLEQIASLQERFGNDQINMDITQNALPSEQTNELINQNDNNIPLVVSEDILIDNDISIMPQLEKATDSQLDVEIIGEVLHDYKIGLPPFKKESASNQLTEWPVLTLESDYPENNDKTSSRNTIIPIRIKNEDNNLVDPRPSTSKYGN</sequence>
<dbReference type="PROSITE" id="PS50238">
    <property type="entry name" value="RHOGAP"/>
    <property type="match status" value="1"/>
</dbReference>
<dbReference type="Gene3D" id="1.10.555.10">
    <property type="entry name" value="Rho GTPase activation protein"/>
    <property type="match status" value="1"/>
</dbReference>
<evidence type="ECO:0000256" key="3">
    <source>
        <dbReference type="SAM" id="Coils"/>
    </source>
</evidence>
<dbReference type="Gene3D" id="1.20.1270.60">
    <property type="entry name" value="Arfaptin homology (AH) domain/BAR domain"/>
    <property type="match status" value="1"/>
</dbReference>
<dbReference type="Pfam" id="PF00620">
    <property type="entry name" value="RhoGAP"/>
    <property type="match status" value="1"/>
</dbReference>
<dbReference type="AlphaFoldDB" id="A0A915P0H8"/>
<feature type="compositionally biased region" description="Basic and acidic residues" evidence="4">
    <location>
        <begin position="801"/>
        <end position="810"/>
    </location>
</feature>
<dbReference type="InterPro" id="IPR000198">
    <property type="entry name" value="RhoGAP_dom"/>
</dbReference>
<evidence type="ECO:0000259" key="6">
    <source>
        <dbReference type="PROSITE" id="PS51741"/>
    </source>
</evidence>
<organism evidence="7 8">
    <name type="scientific">Meloidogyne floridensis</name>
    <dbReference type="NCBI Taxonomy" id="298350"/>
    <lineage>
        <taxon>Eukaryota</taxon>
        <taxon>Metazoa</taxon>
        <taxon>Ecdysozoa</taxon>
        <taxon>Nematoda</taxon>
        <taxon>Chromadorea</taxon>
        <taxon>Rhabditida</taxon>
        <taxon>Tylenchina</taxon>
        <taxon>Tylenchomorpha</taxon>
        <taxon>Tylenchoidea</taxon>
        <taxon>Meloidogynidae</taxon>
        <taxon>Meloidogyninae</taxon>
        <taxon>Meloidogyne</taxon>
    </lineage>
</organism>
<proteinExistence type="predicted"/>
<feature type="domain" description="Rho-GAP" evidence="5">
    <location>
        <begin position="495"/>
        <end position="683"/>
    </location>
</feature>
<dbReference type="Proteomes" id="UP000887560">
    <property type="component" value="Unplaced"/>
</dbReference>
<evidence type="ECO:0000256" key="4">
    <source>
        <dbReference type="SAM" id="MobiDB-lite"/>
    </source>
</evidence>
<dbReference type="InterPro" id="IPR031160">
    <property type="entry name" value="F_BAR_dom"/>
</dbReference>
<name>A0A915P0H8_9BILA</name>
<evidence type="ECO:0000256" key="2">
    <source>
        <dbReference type="PROSITE-ProRule" id="PRU01077"/>
    </source>
</evidence>
<dbReference type="InterPro" id="IPR001060">
    <property type="entry name" value="FCH_dom"/>
</dbReference>
<dbReference type="SMART" id="SM00324">
    <property type="entry name" value="RhoGAP"/>
    <property type="match status" value="1"/>
</dbReference>
<feature type="domain" description="F-BAR" evidence="6">
    <location>
        <begin position="16"/>
        <end position="293"/>
    </location>
</feature>
<accession>A0A915P0H8</accession>
<evidence type="ECO:0000313" key="7">
    <source>
        <dbReference type="Proteomes" id="UP000887560"/>
    </source>
</evidence>
<dbReference type="PROSITE" id="PS51741">
    <property type="entry name" value="F_BAR"/>
    <property type="match status" value="1"/>
</dbReference>
<evidence type="ECO:0000256" key="1">
    <source>
        <dbReference type="ARBA" id="ARBA00023054"/>
    </source>
</evidence>
<feature type="compositionally biased region" description="Polar residues" evidence="4">
    <location>
        <begin position="790"/>
        <end position="799"/>
    </location>
</feature>
<dbReference type="SUPFAM" id="SSF48350">
    <property type="entry name" value="GTPase activation domain, GAP"/>
    <property type="match status" value="1"/>
</dbReference>
<feature type="coiled-coil region" evidence="3">
    <location>
        <begin position="173"/>
        <end position="220"/>
    </location>
</feature>
<dbReference type="InterPro" id="IPR008936">
    <property type="entry name" value="Rho_GTPase_activation_prot"/>
</dbReference>
<keyword evidence="7" id="KW-1185">Reference proteome</keyword>
<reference evidence="8" key="1">
    <citation type="submission" date="2022-11" db="UniProtKB">
        <authorList>
            <consortium name="WormBaseParasite"/>
        </authorList>
    </citation>
    <scope>IDENTIFICATION</scope>
</reference>
<dbReference type="SUPFAM" id="SSF103657">
    <property type="entry name" value="BAR/IMD domain-like"/>
    <property type="match status" value="1"/>
</dbReference>
<dbReference type="PANTHER" id="PTHR14166">
    <property type="entry name" value="SLIT-ROBO RHO GTPASE ACTIVATING PROTEIN"/>
    <property type="match status" value="1"/>
</dbReference>
<feature type="region of interest" description="Disordered" evidence="4">
    <location>
        <begin position="790"/>
        <end position="810"/>
    </location>
</feature>
<evidence type="ECO:0000313" key="8">
    <source>
        <dbReference type="WBParaSite" id="scf7180000423061.g10153"/>
    </source>
</evidence>
<evidence type="ECO:0000259" key="5">
    <source>
        <dbReference type="PROSITE" id="PS50238"/>
    </source>
</evidence>
<keyword evidence="1 2" id="KW-0175">Coiled coil</keyword>
<protein>
    <submittedName>
        <fullName evidence="8">Rho-GAP domain-containing protein</fullName>
    </submittedName>
</protein>
<dbReference type="Pfam" id="PF00611">
    <property type="entry name" value="FCH"/>
    <property type="match status" value="1"/>
</dbReference>
<dbReference type="GO" id="GO:0007165">
    <property type="term" value="P:signal transduction"/>
    <property type="evidence" value="ECO:0007669"/>
    <property type="project" value="InterPro"/>
</dbReference>
<feature type="region of interest" description="Disordered" evidence="4">
    <location>
        <begin position="437"/>
        <end position="460"/>
    </location>
</feature>